<dbReference type="EMBL" id="JAAZQQ010000006">
    <property type="protein sequence ID" value="NKX46203.1"/>
    <property type="molecule type" value="Genomic_DNA"/>
</dbReference>
<dbReference type="AlphaFoldDB" id="A0A7X6H1B7"/>
<proteinExistence type="predicted"/>
<name>A0A7X6H1B7_9RHOB</name>
<dbReference type="Gene3D" id="3.30.530.20">
    <property type="match status" value="1"/>
</dbReference>
<dbReference type="RefSeq" id="WP_168624587.1">
    <property type="nucleotide sequence ID" value="NZ_JAAZQQ010000006.1"/>
</dbReference>
<keyword evidence="2" id="KW-1185">Reference proteome</keyword>
<sequence length="154" mass="16587">MADLRLATHLAAPPAAVAAALRRPATLVQVSRPLLEIRPVDPPRFPEVWAAGDHLVTMRLFGVLPLGRQVISVSFPAPPPGGFALHDAGHGGLARVWDHRITVLPEGDGSRYTDAIRIEAGWLTPLVAGFARVFYRHRQARLRRMAAAGFPGGA</sequence>
<gene>
    <name evidence="1" type="ORF">HCU73_16540</name>
</gene>
<evidence type="ECO:0008006" key="3">
    <source>
        <dbReference type="Google" id="ProtNLM"/>
    </source>
</evidence>
<evidence type="ECO:0000313" key="1">
    <source>
        <dbReference type="EMBL" id="NKX46203.1"/>
    </source>
</evidence>
<protein>
    <recommendedName>
        <fullName evidence="3">SRPBCC family protein</fullName>
    </recommendedName>
</protein>
<accession>A0A7X6H1B7</accession>
<evidence type="ECO:0000313" key="2">
    <source>
        <dbReference type="Proteomes" id="UP000526408"/>
    </source>
</evidence>
<reference evidence="1 2" key="1">
    <citation type="submission" date="2020-04" db="EMBL/GenBank/DDBJ databases">
        <authorList>
            <person name="Yoon J."/>
        </authorList>
    </citation>
    <scope>NUCLEOTIDE SEQUENCE [LARGE SCALE GENOMIC DNA]</scope>
    <source>
        <strain evidence="1 2">KMU-115</strain>
    </source>
</reference>
<comment type="caution">
    <text evidence="1">The sequence shown here is derived from an EMBL/GenBank/DDBJ whole genome shotgun (WGS) entry which is preliminary data.</text>
</comment>
<dbReference type="SUPFAM" id="SSF55961">
    <property type="entry name" value="Bet v1-like"/>
    <property type="match status" value="1"/>
</dbReference>
<organism evidence="1 2">
    <name type="scientific">Roseicyclus persicicus</name>
    <dbReference type="NCBI Taxonomy" id="2650661"/>
    <lineage>
        <taxon>Bacteria</taxon>
        <taxon>Pseudomonadati</taxon>
        <taxon>Pseudomonadota</taxon>
        <taxon>Alphaproteobacteria</taxon>
        <taxon>Rhodobacterales</taxon>
        <taxon>Roseobacteraceae</taxon>
        <taxon>Roseicyclus</taxon>
    </lineage>
</organism>
<dbReference type="Proteomes" id="UP000526408">
    <property type="component" value="Unassembled WGS sequence"/>
</dbReference>
<dbReference type="InterPro" id="IPR023393">
    <property type="entry name" value="START-like_dom_sf"/>
</dbReference>